<proteinExistence type="inferred from homology"/>
<dbReference type="PROSITE" id="PS51375">
    <property type="entry name" value="PPR"/>
    <property type="match status" value="7"/>
</dbReference>
<reference evidence="5" key="1">
    <citation type="submission" date="2016-06" db="EMBL/GenBank/DDBJ databases">
        <title>Parallel loss of symbiosis genes in relatives of nitrogen-fixing non-legume Parasponia.</title>
        <authorList>
            <person name="Van Velzen R."/>
            <person name="Holmer R."/>
            <person name="Bu F."/>
            <person name="Rutten L."/>
            <person name="Van Zeijl A."/>
            <person name="Liu W."/>
            <person name="Santuari L."/>
            <person name="Cao Q."/>
            <person name="Sharma T."/>
            <person name="Shen D."/>
            <person name="Roswanjaya Y."/>
            <person name="Wardhani T."/>
            <person name="Kalhor M.S."/>
            <person name="Jansen J."/>
            <person name="Van den Hoogen J."/>
            <person name="Gungor B."/>
            <person name="Hartog M."/>
            <person name="Hontelez J."/>
            <person name="Verver J."/>
            <person name="Yang W.-C."/>
            <person name="Schijlen E."/>
            <person name="Repin R."/>
            <person name="Schilthuizen M."/>
            <person name="Schranz E."/>
            <person name="Heidstra R."/>
            <person name="Miyata K."/>
            <person name="Fedorova E."/>
            <person name="Kohlen W."/>
            <person name="Bisseling T."/>
            <person name="Smit S."/>
            <person name="Geurts R."/>
        </authorList>
    </citation>
    <scope>NUCLEOTIDE SEQUENCE [LARGE SCALE GENOMIC DNA]</scope>
    <source>
        <strain evidence="5">cv. RG33-2</strain>
    </source>
</reference>
<comment type="similarity">
    <text evidence="2">Belongs to the PPR family. PCMP-E subfamily.</text>
</comment>
<organism evidence="4 5">
    <name type="scientific">Trema orientale</name>
    <name type="common">Charcoal tree</name>
    <name type="synonym">Celtis orientalis</name>
    <dbReference type="NCBI Taxonomy" id="63057"/>
    <lineage>
        <taxon>Eukaryota</taxon>
        <taxon>Viridiplantae</taxon>
        <taxon>Streptophyta</taxon>
        <taxon>Embryophyta</taxon>
        <taxon>Tracheophyta</taxon>
        <taxon>Spermatophyta</taxon>
        <taxon>Magnoliopsida</taxon>
        <taxon>eudicotyledons</taxon>
        <taxon>Gunneridae</taxon>
        <taxon>Pentapetalae</taxon>
        <taxon>rosids</taxon>
        <taxon>fabids</taxon>
        <taxon>Rosales</taxon>
        <taxon>Cannabaceae</taxon>
        <taxon>Trema</taxon>
    </lineage>
</organism>
<feature type="repeat" description="PPR" evidence="3">
    <location>
        <begin position="588"/>
        <end position="623"/>
    </location>
</feature>
<dbReference type="PANTHER" id="PTHR47926:SF492">
    <property type="entry name" value="DYW DOMAIN-CONTAINING PROTEIN"/>
    <property type="match status" value="1"/>
</dbReference>
<accession>A0A2P5FR88</accession>
<dbReference type="Pfam" id="PF20431">
    <property type="entry name" value="E_motif"/>
    <property type="match status" value="1"/>
</dbReference>
<dbReference type="InterPro" id="IPR011990">
    <property type="entry name" value="TPR-like_helical_dom_sf"/>
</dbReference>
<feature type="repeat" description="PPR" evidence="3">
    <location>
        <begin position="552"/>
        <end position="582"/>
    </location>
</feature>
<comment type="caution">
    <text evidence="4">The sequence shown here is derived from an EMBL/GenBank/DDBJ whole genome shotgun (WGS) entry which is preliminary data.</text>
</comment>
<evidence type="ECO:0000313" key="4">
    <source>
        <dbReference type="EMBL" id="POO00315.1"/>
    </source>
</evidence>
<protein>
    <submittedName>
        <fullName evidence="4">Tetratricopeptide-like helical domain containing protein</fullName>
    </submittedName>
</protein>
<keyword evidence="5" id="KW-1185">Reference proteome</keyword>
<dbReference type="GO" id="GO:0003723">
    <property type="term" value="F:RNA binding"/>
    <property type="evidence" value="ECO:0007669"/>
    <property type="project" value="InterPro"/>
</dbReference>
<dbReference type="OrthoDB" id="751155at2759"/>
<dbReference type="InterPro" id="IPR046848">
    <property type="entry name" value="E_motif"/>
</dbReference>
<feature type="repeat" description="PPR" evidence="3">
    <location>
        <begin position="153"/>
        <end position="187"/>
    </location>
</feature>
<dbReference type="Pfam" id="PF13041">
    <property type="entry name" value="PPR_2"/>
    <property type="match status" value="4"/>
</dbReference>
<feature type="repeat" description="PPR" evidence="3">
    <location>
        <begin position="255"/>
        <end position="289"/>
    </location>
</feature>
<name>A0A2P5FR88_TREOI</name>
<dbReference type="NCBIfam" id="TIGR00756">
    <property type="entry name" value="PPR"/>
    <property type="match status" value="6"/>
</dbReference>
<gene>
    <name evidence="4" type="ORF">TorRG33x02_040930</name>
</gene>
<dbReference type="PANTHER" id="PTHR47926">
    <property type="entry name" value="PENTATRICOPEPTIDE REPEAT-CONTAINING PROTEIN"/>
    <property type="match status" value="1"/>
</dbReference>
<evidence type="ECO:0000313" key="5">
    <source>
        <dbReference type="Proteomes" id="UP000237000"/>
    </source>
</evidence>
<dbReference type="FunFam" id="1.25.40.10:FF:000196">
    <property type="entry name" value="Pentatricopeptide repeat-containing protein At4g14850"/>
    <property type="match status" value="1"/>
</dbReference>
<evidence type="ECO:0000256" key="2">
    <source>
        <dbReference type="ARBA" id="ARBA00061659"/>
    </source>
</evidence>
<dbReference type="FunFam" id="1.25.40.10:FF:000090">
    <property type="entry name" value="Pentatricopeptide repeat-containing protein, chloroplastic"/>
    <property type="match status" value="1"/>
</dbReference>
<dbReference type="GO" id="GO:0009451">
    <property type="term" value="P:RNA modification"/>
    <property type="evidence" value="ECO:0007669"/>
    <property type="project" value="InterPro"/>
</dbReference>
<dbReference type="EMBL" id="JXTC01000014">
    <property type="protein sequence ID" value="POO00315.1"/>
    <property type="molecule type" value="Genomic_DNA"/>
</dbReference>
<dbReference type="Pfam" id="PF01535">
    <property type="entry name" value="PPR"/>
    <property type="match status" value="3"/>
</dbReference>
<feature type="repeat" description="PPR" evidence="3">
    <location>
        <begin position="353"/>
        <end position="387"/>
    </location>
</feature>
<dbReference type="STRING" id="63057.A0A2P5FR88"/>
<feature type="repeat" description="PPR" evidence="3">
    <location>
        <begin position="451"/>
        <end position="485"/>
    </location>
</feature>
<dbReference type="InParanoid" id="A0A2P5FR88"/>
<dbReference type="InterPro" id="IPR046960">
    <property type="entry name" value="PPR_At4g14850-like_plant"/>
</dbReference>
<keyword evidence="1" id="KW-0677">Repeat</keyword>
<dbReference type="AlphaFoldDB" id="A0A2P5FR88"/>
<dbReference type="Proteomes" id="UP000237000">
    <property type="component" value="Unassembled WGS sequence"/>
</dbReference>
<sequence>MKFSLYKETISSITVTATEQIISLNRRLADLTHSKHYSDSLQLFNQIHSSQCLRPDQYTLATAITASANLRDAVFGNQLHAHAIHTGLKTYPHVANTLLLLYSKTVDLESVKLVFGEIKHPDTYSWTTLLSACTKLGRMEYARDLFYKIPQCNVAIWNAMITGCSNNGHDDVAMHYFNEMHRIGIRHDNYTFASVLSLCSVKVLDFGRQVHLLVIKTGFLGRTSVINAVLTMYFNCGISLDAYKAFEEAKTAVYDQITFNVMIDGLASIGRDEEALRMFKEMHDACLRPTELTFISVMSSCSSARVAHQLHAEAIKLGLEAHTSVSNAAITMYSSCGDLNAAHMVFQRLEEKDNISWNSVISSYTQGKDSKLAILAYLEMQRAGIKPDEFTFGSLLAKSEFFDIVEMVQALVYKNGLIFKIQVPNALVSAYSKHGKMNLAYQIFQDINCKNLVSWNTMISGFQLNGFLMDGLEQFSNLLMSEIRPNVYTFTIVLSICSTISALRQGKQVHGYIITSGFCLETCLGNALITMYAKCGVLDWSLRVFDAMIERDTVSYNALISAYAQHGQGEEAVRCFDVMRGLPGVKPDQATFTAILSACSHAGLVDDGTRIFNSMVNDYGLLPGVDHFSCIVDLLGRGGYLEEAEIITDSKHLKAHPNIWWSLFSACAAHGNLNLGRIVAGILLETERDNPSIYVLLANIYAAAGQWQEAAKIREMIGRTGMMKQPGCSWIAS</sequence>
<dbReference type="FunFam" id="1.25.40.10:FF:001174">
    <property type="entry name" value="Pentatricopeptide repeat-containing protein At3g49740"/>
    <property type="match status" value="1"/>
</dbReference>
<evidence type="ECO:0000256" key="1">
    <source>
        <dbReference type="ARBA" id="ARBA00022737"/>
    </source>
</evidence>
<feature type="repeat" description="PPR" evidence="3">
    <location>
        <begin position="122"/>
        <end position="152"/>
    </location>
</feature>
<evidence type="ECO:0000256" key="3">
    <source>
        <dbReference type="PROSITE-ProRule" id="PRU00708"/>
    </source>
</evidence>
<dbReference type="Gene3D" id="1.25.40.10">
    <property type="entry name" value="Tetratricopeptide repeat domain"/>
    <property type="match status" value="5"/>
</dbReference>
<dbReference type="InterPro" id="IPR002885">
    <property type="entry name" value="PPR_rpt"/>
</dbReference>
<dbReference type="SUPFAM" id="SSF48452">
    <property type="entry name" value="TPR-like"/>
    <property type="match status" value="1"/>
</dbReference>